<reference evidence="3 4" key="1">
    <citation type="submission" date="2024-03" db="EMBL/GenBank/DDBJ databases">
        <title>Sulfurimonas sp. HSL3-1.</title>
        <authorList>
            <person name="Wang S."/>
        </authorList>
    </citation>
    <scope>NUCLEOTIDE SEQUENCE [LARGE SCALE GENOMIC DNA]</scope>
    <source>
        <strain evidence="3 4">HSL3-1</strain>
    </source>
</reference>
<evidence type="ECO:0000256" key="2">
    <source>
        <dbReference type="SAM" id="Phobius"/>
    </source>
</evidence>
<feature type="transmembrane region" description="Helical" evidence="2">
    <location>
        <begin position="7"/>
        <end position="32"/>
    </location>
</feature>
<keyword evidence="2" id="KW-1133">Transmembrane helix</keyword>
<gene>
    <name evidence="3" type="ORF">WCY31_06470</name>
</gene>
<comment type="similarity">
    <text evidence="1">Belongs to the YggT family.</text>
</comment>
<proteinExistence type="inferred from homology"/>
<feature type="transmembrane region" description="Helical" evidence="2">
    <location>
        <begin position="71"/>
        <end position="92"/>
    </location>
</feature>
<dbReference type="RefSeq" id="WP_345971490.1">
    <property type="nucleotide sequence ID" value="NZ_CP147920.1"/>
</dbReference>
<sequence>MSTFGSIIAGLGGIVHTLINVYIWVVIIAALLTWVRPDPTNPIVQVLYRLTEPAYSLLRRYVPTVFNGIDLAPLIIIIGLQVIDVIFVRLVYALAGAL</sequence>
<dbReference type="Pfam" id="PF02325">
    <property type="entry name" value="CCB3_YggT"/>
    <property type="match status" value="1"/>
</dbReference>
<organism evidence="3 4">
    <name type="scientific">Sulfurimonas diazotrophicus</name>
    <dbReference type="NCBI Taxonomy" id="3131939"/>
    <lineage>
        <taxon>Bacteria</taxon>
        <taxon>Pseudomonadati</taxon>
        <taxon>Campylobacterota</taxon>
        <taxon>Epsilonproteobacteria</taxon>
        <taxon>Campylobacterales</taxon>
        <taxon>Sulfurimonadaceae</taxon>
        <taxon>Sulfurimonas</taxon>
    </lineage>
</organism>
<protein>
    <submittedName>
        <fullName evidence="3">YggT family protein</fullName>
    </submittedName>
</protein>
<dbReference type="PANTHER" id="PTHR33219">
    <property type="entry name" value="YLMG HOMOLOG PROTEIN 2, CHLOROPLASTIC"/>
    <property type="match status" value="1"/>
</dbReference>
<accession>A0ABZ3H6Z9</accession>
<keyword evidence="2" id="KW-0812">Transmembrane</keyword>
<keyword evidence="4" id="KW-1185">Reference proteome</keyword>
<dbReference type="PANTHER" id="PTHR33219:SF14">
    <property type="entry name" value="PROTEIN COFACTOR ASSEMBLY OF COMPLEX C SUBUNIT B CCB3, CHLOROPLASTIC-RELATED"/>
    <property type="match status" value="1"/>
</dbReference>
<dbReference type="EMBL" id="CP147920">
    <property type="protein sequence ID" value="XAU13899.1"/>
    <property type="molecule type" value="Genomic_DNA"/>
</dbReference>
<dbReference type="InterPro" id="IPR003425">
    <property type="entry name" value="CCB3/YggT"/>
</dbReference>
<evidence type="ECO:0000313" key="3">
    <source>
        <dbReference type="EMBL" id="XAU13899.1"/>
    </source>
</evidence>
<evidence type="ECO:0000313" key="4">
    <source>
        <dbReference type="Proteomes" id="UP001447842"/>
    </source>
</evidence>
<evidence type="ECO:0000256" key="1">
    <source>
        <dbReference type="ARBA" id="ARBA00010894"/>
    </source>
</evidence>
<dbReference type="Proteomes" id="UP001447842">
    <property type="component" value="Chromosome"/>
</dbReference>
<name>A0ABZ3H6Z9_9BACT</name>
<keyword evidence="2" id="KW-0472">Membrane</keyword>